<evidence type="ECO:0000256" key="1">
    <source>
        <dbReference type="ARBA" id="ARBA00023125"/>
    </source>
</evidence>
<dbReference type="Gene3D" id="2.40.50.140">
    <property type="entry name" value="Nucleic acid-binding proteins"/>
    <property type="match status" value="1"/>
</dbReference>
<keyword evidence="1 2" id="KW-0238">DNA-binding</keyword>
<comment type="caution">
    <text evidence="4">The sequence shown here is derived from an EMBL/GenBank/DDBJ whole genome shotgun (WGS) entry which is preliminary data.</text>
</comment>
<reference evidence="4 5" key="1">
    <citation type="submission" date="2018-07" db="EMBL/GenBank/DDBJ databases">
        <title>Comparative genomics of the Candidatus Parilichlamydiaceae reveals evidence of convergent evolution and genome reduction in the phylum Chlamydiae.</title>
        <authorList>
            <person name="Taylor-Brown A."/>
            <person name="Polkinghorne A."/>
        </authorList>
    </citation>
    <scope>NUCLEOTIDE SEQUENCE [LARGE SCALE GENOMIC DNA]</scope>
    <source>
        <strain evidence="4 5">Hat2</strain>
    </source>
</reference>
<sequence length="169" mass="18499">MNFVEIIGNIVTEPEKRVTSGGAKMTVLVIADNQKKGEKDEVLWWRVVVWEGELERVLPHLKKGSRVIVYGTMRKPRTYADSNGTYQASLELKAFVIRFLPGSRPEGDSLSVSRSPLEGEKEGEGSDFSGDIEYTGFSASSQPAGFSPGKGRGGLYGSEEVYSEDASPF</sequence>
<feature type="region of interest" description="Disordered" evidence="3">
    <location>
        <begin position="106"/>
        <end position="169"/>
    </location>
</feature>
<evidence type="ECO:0000256" key="2">
    <source>
        <dbReference type="PROSITE-ProRule" id="PRU00252"/>
    </source>
</evidence>
<dbReference type="OrthoDB" id="9809878at2"/>
<proteinExistence type="predicted"/>
<protein>
    <submittedName>
        <fullName evidence="4">Single-strand binding protein</fullName>
    </submittedName>
</protein>
<dbReference type="RefSeq" id="WP_114544394.1">
    <property type="nucleotide sequence ID" value="NZ_QQBG01000016.1"/>
</dbReference>
<accession>A0A369KKE0</accession>
<dbReference type="CDD" id="cd04496">
    <property type="entry name" value="SSB_OBF"/>
    <property type="match status" value="1"/>
</dbReference>
<keyword evidence="5" id="KW-1185">Reference proteome</keyword>
<dbReference type="AlphaFoldDB" id="A0A369KKE0"/>
<organism evidence="4 5">
    <name type="scientific">Candidatus Similichlamydia laticola</name>
    <dbReference type="NCBI Taxonomy" id="2170265"/>
    <lineage>
        <taxon>Bacteria</taxon>
        <taxon>Pseudomonadati</taxon>
        <taxon>Chlamydiota</taxon>
        <taxon>Chlamydiia</taxon>
        <taxon>Parachlamydiales</taxon>
        <taxon>Candidatus Parilichlamydiaceae</taxon>
        <taxon>Candidatus Similichlamydia</taxon>
    </lineage>
</organism>
<gene>
    <name evidence="4" type="ORF">HAT2_00429</name>
</gene>
<evidence type="ECO:0000256" key="3">
    <source>
        <dbReference type="SAM" id="MobiDB-lite"/>
    </source>
</evidence>
<dbReference type="InterPro" id="IPR000424">
    <property type="entry name" value="Primosome_PriB/ssb"/>
</dbReference>
<name>A0A369KKE0_9BACT</name>
<dbReference type="GO" id="GO:0003697">
    <property type="term" value="F:single-stranded DNA binding"/>
    <property type="evidence" value="ECO:0007669"/>
    <property type="project" value="InterPro"/>
</dbReference>
<evidence type="ECO:0000313" key="5">
    <source>
        <dbReference type="Proteomes" id="UP000253816"/>
    </source>
</evidence>
<evidence type="ECO:0000313" key="4">
    <source>
        <dbReference type="EMBL" id="RDB31466.1"/>
    </source>
</evidence>
<dbReference type="PROSITE" id="PS50935">
    <property type="entry name" value="SSB"/>
    <property type="match status" value="1"/>
</dbReference>
<dbReference type="Pfam" id="PF00436">
    <property type="entry name" value="SSB"/>
    <property type="match status" value="1"/>
</dbReference>
<dbReference type="Proteomes" id="UP000253816">
    <property type="component" value="Unassembled WGS sequence"/>
</dbReference>
<dbReference type="EMBL" id="QQBG01000016">
    <property type="protein sequence ID" value="RDB31466.1"/>
    <property type="molecule type" value="Genomic_DNA"/>
</dbReference>
<dbReference type="SUPFAM" id="SSF50249">
    <property type="entry name" value="Nucleic acid-binding proteins"/>
    <property type="match status" value="1"/>
</dbReference>
<dbReference type="InterPro" id="IPR012340">
    <property type="entry name" value="NA-bd_OB-fold"/>
</dbReference>